<evidence type="ECO:0000313" key="2">
    <source>
        <dbReference type="EMBL" id="CAB5187470.1"/>
    </source>
</evidence>
<organism evidence="2">
    <name type="scientific">uncultured Caudovirales phage</name>
    <dbReference type="NCBI Taxonomy" id="2100421"/>
    <lineage>
        <taxon>Viruses</taxon>
        <taxon>Duplodnaviria</taxon>
        <taxon>Heunggongvirae</taxon>
        <taxon>Uroviricota</taxon>
        <taxon>Caudoviricetes</taxon>
        <taxon>Peduoviridae</taxon>
        <taxon>Maltschvirus</taxon>
        <taxon>Maltschvirus maltsch</taxon>
    </lineage>
</organism>
<sequence length="76" mass="8442">MTDQAFTALMLSLVGTFFGLLVAVLGWMGNKIYLKLEEVNLNLGKLDRDLTAKVHDIDKRVTRLEAVPVIARAAKQ</sequence>
<protein>
    <submittedName>
        <fullName evidence="2">Uncharacterized protein</fullName>
    </submittedName>
</protein>
<keyword evidence="1" id="KW-1133">Transmembrane helix</keyword>
<gene>
    <name evidence="2" type="ORF">UFOVP161_53</name>
</gene>
<feature type="transmembrane region" description="Helical" evidence="1">
    <location>
        <begin position="6"/>
        <end position="28"/>
    </location>
</feature>
<accession>A0A6J7WDT5</accession>
<dbReference type="EMBL" id="LR798211">
    <property type="protein sequence ID" value="CAB5187470.1"/>
    <property type="molecule type" value="Genomic_DNA"/>
</dbReference>
<keyword evidence="1" id="KW-0472">Membrane</keyword>
<keyword evidence="1" id="KW-0812">Transmembrane</keyword>
<proteinExistence type="predicted"/>
<reference evidence="2" key="1">
    <citation type="submission" date="2020-05" db="EMBL/GenBank/DDBJ databases">
        <authorList>
            <person name="Chiriac C."/>
            <person name="Salcher M."/>
            <person name="Ghai R."/>
            <person name="Kavagutti S V."/>
        </authorList>
    </citation>
    <scope>NUCLEOTIDE SEQUENCE</scope>
</reference>
<evidence type="ECO:0000256" key="1">
    <source>
        <dbReference type="SAM" id="Phobius"/>
    </source>
</evidence>
<name>A0A6J7WDT5_9CAUD</name>